<keyword evidence="2 6" id="KW-0812">Transmembrane</keyword>
<dbReference type="EMBL" id="CAUYUJ010018059">
    <property type="protein sequence ID" value="CAK0880314.1"/>
    <property type="molecule type" value="Genomic_DNA"/>
</dbReference>
<name>A0ABN9W5T3_9DINO</name>
<dbReference type="Proteomes" id="UP001189429">
    <property type="component" value="Unassembled WGS sequence"/>
</dbReference>
<reference evidence="7" key="1">
    <citation type="submission" date="2023-10" db="EMBL/GenBank/DDBJ databases">
        <authorList>
            <person name="Chen Y."/>
            <person name="Shah S."/>
            <person name="Dougan E. K."/>
            <person name="Thang M."/>
            <person name="Chan C."/>
        </authorList>
    </citation>
    <scope>NUCLEOTIDE SEQUENCE [LARGE SCALE GENOMIC DNA]</scope>
</reference>
<feature type="region of interest" description="Disordered" evidence="5">
    <location>
        <begin position="576"/>
        <end position="625"/>
    </location>
</feature>
<proteinExistence type="predicted"/>
<dbReference type="Pfam" id="PF03208">
    <property type="entry name" value="PRA1"/>
    <property type="match status" value="1"/>
</dbReference>
<evidence type="ECO:0000313" key="8">
    <source>
        <dbReference type="Proteomes" id="UP001189429"/>
    </source>
</evidence>
<comment type="caution">
    <text evidence="7">The sequence shown here is derived from an EMBL/GenBank/DDBJ whole genome shotgun (WGS) entry which is preliminary data.</text>
</comment>
<feature type="compositionally biased region" description="Acidic residues" evidence="5">
    <location>
        <begin position="135"/>
        <end position="147"/>
    </location>
</feature>
<comment type="subcellular location">
    <subcellularLocation>
        <location evidence="1">Membrane</location>
        <topology evidence="1">Multi-pass membrane protein</topology>
    </subcellularLocation>
</comment>
<evidence type="ECO:0000256" key="4">
    <source>
        <dbReference type="ARBA" id="ARBA00023136"/>
    </source>
</evidence>
<protein>
    <recommendedName>
        <fullName evidence="9">PRA1 family protein</fullName>
    </recommendedName>
</protein>
<dbReference type="InterPro" id="IPR004895">
    <property type="entry name" value="Prenylated_rab_accept_PRA1"/>
</dbReference>
<evidence type="ECO:0000256" key="3">
    <source>
        <dbReference type="ARBA" id="ARBA00022989"/>
    </source>
</evidence>
<gene>
    <name evidence="7" type="ORF">PCOR1329_LOCUS63479</name>
</gene>
<organism evidence="7 8">
    <name type="scientific">Prorocentrum cordatum</name>
    <dbReference type="NCBI Taxonomy" id="2364126"/>
    <lineage>
        <taxon>Eukaryota</taxon>
        <taxon>Sar</taxon>
        <taxon>Alveolata</taxon>
        <taxon>Dinophyceae</taxon>
        <taxon>Prorocentrales</taxon>
        <taxon>Prorocentraceae</taxon>
        <taxon>Prorocentrum</taxon>
    </lineage>
</organism>
<sequence length="625" mass="64933">MRGVSTSFAWKKFCYKCGRTRPEDSPSVLEPAQLAVFVRISPGDFEVSQAAFSSLQDTEEVASVKTTAVSAAACAARGSVRARAPGGDVDAIEVVPDDPALALFMQPESSDPSLASSLLSLTVPRDGVLQPADGGDSDDDSTGADDEAGAREYPEQQPLQQPGLSVEAAARGASGSGPAASSPCAPGASPASLDPGGGNGGSRLVEGGAAGAESGPAAARVFSSFLQRRATDDGRGAFFSKKGLARKQCENVIGGLGDAAVEKLDIHPFDMPDSGSQVRLSLQRPMPGFPGLPGPSGFAAFQLKPTGAARSRAEMSPCTLAPPGFPEILPLARRQRMAQSLLADFGHEPIGTRRFQFADAARRLFRFRRLPDAAEVAAWAATVRQASDCDSSAVEVVKEGAEAPHAGAVPGGGRAARGTQACHEAVVDGLRALVAVGPLVVQAHFARLRPWAEFARLDPPESEQEARARAPRNLQRYQSNYVTLLLASFFLALLRDVARLAVVCLIVLVWIQSQRSGHCRLCRTPRIGEVTATRRCRLLALASLSLGALAACCGSAVLVAVGAWALLTMAHAALHPGGSGREGGREEREEGEDEAAQALVGGGGEEEGAAASAAAPRGREAERSP</sequence>
<dbReference type="PANTHER" id="PTHR19317:SF0">
    <property type="entry name" value="PRENYLATED RAB ACCEPTOR PROTEIN 1"/>
    <property type="match status" value="1"/>
</dbReference>
<feature type="transmembrane region" description="Helical" evidence="6">
    <location>
        <begin position="481"/>
        <end position="511"/>
    </location>
</feature>
<keyword evidence="3 6" id="KW-1133">Transmembrane helix</keyword>
<evidence type="ECO:0000256" key="5">
    <source>
        <dbReference type="SAM" id="MobiDB-lite"/>
    </source>
</evidence>
<evidence type="ECO:0000256" key="6">
    <source>
        <dbReference type="SAM" id="Phobius"/>
    </source>
</evidence>
<dbReference type="PANTHER" id="PTHR19317">
    <property type="entry name" value="PRENYLATED RAB ACCEPTOR 1-RELATED"/>
    <property type="match status" value="1"/>
</dbReference>
<evidence type="ECO:0008006" key="9">
    <source>
        <dbReference type="Google" id="ProtNLM"/>
    </source>
</evidence>
<evidence type="ECO:0000256" key="1">
    <source>
        <dbReference type="ARBA" id="ARBA00004141"/>
    </source>
</evidence>
<accession>A0ABN9W5T3</accession>
<feature type="region of interest" description="Disordered" evidence="5">
    <location>
        <begin position="126"/>
        <end position="211"/>
    </location>
</feature>
<feature type="transmembrane region" description="Helical" evidence="6">
    <location>
        <begin position="538"/>
        <end position="567"/>
    </location>
</feature>
<feature type="compositionally biased region" description="Low complexity" evidence="5">
    <location>
        <begin position="168"/>
        <end position="192"/>
    </location>
</feature>
<keyword evidence="8" id="KW-1185">Reference proteome</keyword>
<evidence type="ECO:0000256" key="2">
    <source>
        <dbReference type="ARBA" id="ARBA00022692"/>
    </source>
</evidence>
<evidence type="ECO:0000313" key="7">
    <source>
        <dbReference type="EMBL" id="CAK0880314.1"/>
    </source>
</evidence>
<keyword evidence="4 6" id="KW-0472">Membrane</keyword>